<feature type="compositionally biased region" description="Low complexity" evidence="1">
    <location>
        <begin position="158"/>
        <end position="184"/>
    </location>
</feature>
<evidence type="ECO:0000256" key="2">
    <source>
        <dbReference type="SAM" id="Phobius"/>
    </source>
</evidence>
<proteinExistence type="predicted"/>
<keyword evidence="4" id="KW-1185">Reference proteome</keyword>
<name>A0A7W3J8A6_9MICO</name>
<accession>A0A7W3J8A6</accession>
<organism evidence="3 4">
    <name type="scientific">Promicromonospora sukumoe</name>
    <dbReference type="NCBI Taxonomy" id="88382"/>
    <lineage>
        <taxon>Bacteria</taxon>
        <taxon>Bacillati</taxon>
        <taxon>Actinomycetota</taxon>
        <taxon>Actinomycetes</taxon>
        <taxon>Micrococcales</taxon>
        <taxon>Promicromonosporaceae</taxon>
        <taxon>Promicromonospora</taxon>
    </lineage>
</organism>
<dbReference type="Proteomes" id="UP000540568">
    <property type="component" value="Unassembled WGS sequence"/>
</dbReference>
<feature type="region of interest" description="Disordered" evidence="1">
    <location>
        <begin position="155"/>
        <end position="184"/>
    </location>
</feature>
<keyword evidence="2" id="KW-1133">Transmembrane helix</keyword>
<sequence>MRRWNLGRITTVTIVAALIAAGLAFWQVIDVWHAAAATAVTLAVATLWSRTGTVVEDPEWPRTVTEARAGGRHDVSDLSWSTFGRDGRVTDRVVRRVRALATDRLRAHGVDPSDPASLPDVEHLLGADVVRQLASRQAPTARTLQTWLDAIERLGPGAATRPAPTAAAPPAAPTTTSTPEENRA</sequence>
<dbReference type="EMBL" id="JACGWV010000001">
    <property type="protein sequence ID" value="MBA8808085.1"/>
    <property type="molecule type" value="Genomic_DNA"/>
</dbReference>
<reference evidence="3 4" key="1">
    <citation type="submission" date="2020-07" db="EMBL/GenBank/DDBJ databases">
        <title>Sequencing the genomes of 1000 actinobacteria strains.</title>
        <authorList>
            <person name="Klenk H.-P."/>
        </authorList>
    </citation>
    <scope>NUCLEOTIDE SEQUENCE [LARGE SCALE GENOMIC DNA]</scope>
    <source>
        <strain evidence="3 4">DSM 44121</strain>
    </source>
</reference>
<evidence type="ECO:0000313" key="3">
    <source>
        <dbReference type="EMBL" id="MBA8808085.1"/>
    </source>
</evidence>
<evidence type="ECO:0000313" key="4">
    <source>
        <dbReference type="Proteomes" id="UP000540568"/>
    </source>
</evidence>
<protein>
    <submittedName>
        <fullName evidence="3">Uncharacterized protein</fullName>
    </submittedName>
</protein>
<dbReference type="RefSeq" id="WP_182615877.1">
    <property type="nucleotide sequence ID" value="NZ_BAAATF010000006.1"/>
</dbReference>
<dbReference type="AlphaFoldDB" id="A0A7W3J8A6"/>
<gene>
    <name evidence="3" type="ORF">FHX71_002027</name>
</gene>
<evidence type="ECO:0000256" key="1">
    <source>
        <dbReference type="SAM" id="MobiDB-lite"/>
    </source>
</evidence>
<comment type="caution">
    <text evidence="3">The sequence shown here is derived from an EMBL/GenBank/DDBJ whole genome shotgun (WGS) entry which is preliminary data.</text>
</comment>
<feature type="transmembrane region" description="Helical" evidence="2">
    <location>
        <begin position="7"/>
        <end position="25"/>
    </location>
</feature>
<keyword evidence="2" id="KW-0472">Membrane</keyword>
<keyword evidence="2" id="KW-0812">Transmembrane</keyword>